<dbReference type="SUPFAM" id="SSF52540">
    <property type="entry name" value="P-loop containing nucleoside triphosphate hydrolases"/>
    <property type="match status" value="1"/>
</dbReference>
<protein>
    <recommendedName>
        <fullName evidence="2">AAA+ ATPase domain-containing protein</fullName>
    </recommendedName>
</protein>
<evidence type="ECO:0000313" key="1">
    <source>
        <dbReference type="EMBL" id="KKN42151.1"/>
    </source>
</evidence>
<name>A0A0F9SZ84_9ZZZZ</name>
<dbReference type="AlphaFoldDB" id="A0A0F9SZ84"/>
<accession>A0A0F9SZ84</accession>
<proteinExistence type="predicted"/>
<comment type="caution">
    <text evidence="1">The sequence shown here is derived from an EMBL/GenBank/DDBJ whole genome shotgun (WGS) entry which is preliminary data.</text>
</comment>
<organism evidence="1">
    <name type="scientific">marine sediment metagenome</name>
    <dbReference type="NCBI Taxonomy" id="412755"/>
    <lineage>
        <taxon>unclassified sequences</taxon>
        <taxon>metagenomes</taxon>
        <taxon>ecological metagenomes</taxon>
    </lineage>
</organism>
<dbReference type="InterPro" id="IPR027417">
    <property type="entry name" value="P-loop_NTPase"/>
</dbReference>
<dbReference type="Gene3D" id="3.40.50.300">
    <property type="entry name" value="P-loop containing nucleotide triphosphate hydrolases"/>
    <property type="match status" value="1"/>
</dbReference>
<evidence type="ECO:0008006" key="2">
    <source>
        <dbReference type="Google" id="ProtNLM"/>
    </source>
</evidence>
<dbReference type="EMBL" id="LAZR01001601">
    <property type="protein sequence ID" value="KKN42151.1"/>
    <property type="molecule type" value="Genomic_DNA"/>
</dbReference>
<gene>
    <name evidence="1" type="ORF">LCGC14_0716200</name>
</gene>
<reference evidence="1" key="1">
    <citation type="journal article" date="2015" name="Nature">
        <title>Complex archaea that bridge the gap between prokaryotes and eukaryotes.</title>
        <authorList>
            <person name="Spang A."/>
            <person name="Saw J.H."/>
            <person name="Jorgensen S.L."/>
            <person name="Zaremba-Niedzwiedzka K."/>
            <person name="Martijn J."/>
            <person name="Lind A.E."/>
            <person name="van Eijk R."/>
            <person name="Schleper C."/>
            <person name="Guy L."/>
            <person name="Ettema T.J."/>
        </authorList>
    </citation>
    <scope>NUCLEOTIDE SEQUENCE</scope>
</reference>
<dbReference type="Pfam" id="PF13481">
    <property type="entry name" value="AAA_25"/>
    <property type="match status" value="1"/>
</dbReference>
<sequence>MPLKFEPLTSTQYLALTFPDNDIISSGILTRQSRLCIGGHPGIGKSIIATQIGQELSIGCKILDKFNCKKPQRVLYIQEEIGPKSYQERLEKVMTFYQVSDTFFHLSSTSFTFEDASLIVKLKSFIKQEKIDIVIFDPLFKIHARRENDPTEMAQLFNAMDRIINELGVSVIIVHHLRKPFMTYKGEIISMGAMDFRGAVIASWADTLALLEETNTEDRLKLSWPKTRNAPEAVHPMYLHFDRLHLRMALTGDGSQPVNLREDIIGILQTRGNISESNIISQLRTTHGKQIDSKRVKTELGNLRRDGSVMISGGLITAMVASPPIYNPWDLDGI</sequence>